<dbReference type="EMBL" id="MK404176">
    <property type="protein sequence ID" value="QFG71051.1"/>
    <property type="molecule type" value="Genomic_DNA"/>
</dbReference>
<name>A0A5J6VA27_9VEST</name>
<accession>A0A5J6VA27</accession>
<reference evidence="2" key="1">
    <citation type="journal article" date="2019" name="Mitochondrial DNA Part B Resour">
        <title>The mitochondrial genome of a slit limpet Pseudorimula sp. (Vetigastropoda: Lepetodrilidae) from hydrothermal vent on the Southwest Indian Ridge.</title>
        <authorList>
            <person name="Zhou Y."/>
            <person name="Cheng H."/>
            <person name="Zhang D."/>
            <person name="Wang C."/>
        </authorList>
    </citation>
    <scope>NUCLEOTIDE SEQUENCE</scope>
    <source>
        <tissue evidence="2">Foot</tissue>
    </source>
</reference>
<organism evidence="2">
    <name type="scientific">Pseudorimula sp. RSIO35641</name>
    <dbReference type="NCBI Taxonomy" id="2652779"/>
    <lineage>
        <taxon>Eukaryota</taxon>
        <taxon>Metazoa</taxon>
        <taxon>Spiralia</taxon>
        <taxon>Lophotrochozoa</taxon>
        <taxon>Mollusca</taxon>
        <taxon>Gastropoda</taxon>
        <taxon>Vetigastropoda</taxon>
        <taxon>Lepetellida</taxon>
        <taxon>Lepetodriloidea</taxon>
        <taxon>Lepetodrilidae</taxon>
        <taxon>Pseudorimula</taxon>
    </lineage>
</organism>
<gene>
    <name evidence="2" type="primary">ATP8</name>
</gene>
<keyword evidence="1" id="KW-1133">Transmembrane helix</keyword>
<geneLocation type="mitochondrion" evidence="2"/>
<feature type="transmembrane region" description="Helical" evidence="1">
    <location>
        <begin position="12"/>
        <end position="31"/>
    </location>
</feature>
<sequence length="76" mass="8797">MPQLSPINWLFFYYTFWVVIFSCLCLLWWVYCLKFEFMGKKVGVKGLESVESKFILLVMSEGVKEGKSSGSLKGEL</sequence>
<evidence type="ECO:0000313" key="2">
    <source>
        <dbReference type="EMBL" id="QFG71051.1"/>
    </source>
</evidence>
<dbReference type="AlphaFoldDB" id="A0A5J6VA27"/>
<protein>
    <submittedName>
        <fullName evidence="2">ATP synthase F0 subunit 8</fullName>
    </submittedName>
</protein>
<keyword evidence="1" id="KW-0472">Membrane</keyword>
<keyword evidence="1" id="KW-0812">Transmembrane</keyword>
<proteinExistence type="predicted"/>
<evidence type="ECO:0000256" key="1">
    <source>
        <dbReference type="SAM" id="Phobius"/>
    </source>
</evidence>
<keyword evidence="2" id="KW-0496">Mitochondrion</keyword>